<reference evidence="8 9" key="1">
    <citation type="submission" date="2023-10" db="EMBL/GenBank/DDBJ databases">
        <title>Genomes of two closely related lineages of the louse Polyplax serrata with different host specificities.</title>
        <authorList>
            <person name="Martinu J."/>
            <person name="Tarabai H."/>
            <person name="Stefka J."/>
            <person name="Hypsa V."/>
        </authorList>
    </citation>
    <scope>NUCLEOTIDE SEQUENCE [LARGE SCALE GENOMIC DNA]</scope>
    <source>
        <strain evidence="8">HR10_N</strain>
    </source>
</reference>
<dbReference type="SUPFAM" id="SSF46689">
    <property type="entry name" value="Homeodomain-like"/>
    <property type="match status" value="1"/>
</dbReference>
<evidence type="ECO:0000256" key="4">
    <source>
        <dbReference type="ARBA" id="ARBA00023242"/>
    </source>
</evidence>
<protein>
    <recommendedName>
        <fullName evidence="7">Homeobox domain-containing protein</fullName>
    </recommendedName>
</protein>
<feature type="DNA-binding region" description="Homeobox" evidence="5">
    <location>
        <begin position="173"/>
        <end position="232"/>
    </location>
</feature>
<gene>
    <name evidence="8" type="ORF">RUM43_013154</name>
</gene>
<keyword evidence="2 5" id="KW-0238">DNA-binding</keyword>
<dbReference type="PROSITE" id="PS50071">
    <property type="entry name" value="HOMEOBOX_2"/>
    <property type="match status" value="1"/>
</dbReference>
<dbReference type="Pfam" id="PF00046">
    <property type="entry name" value="Homeodomain"/>
    <property type="match status" value="1"/>
</dbReference>
<dbReference type="InterPro" id="IPR017970">
    <property type="entry name" value="Homeobox_CS"/>
</dbReference>
<dbReference type="PANTHER" id="PTHR24340">
    <property type="entry name" value="HOMEOBOX PROTEIN NKX"/>
    <property type="match status" value="1"/>
</dbReference>
<dbReference type="InterPro" id="IPR050394">
    <property type="entry name" value="Homeobox_NK-like"/>
</dbReference>
<comment type="caution">
    <text evidence="8">The sequence shown here is derived from an EMBL/GenBank/DDBJ whole genome shotgun (WGS) entry which is preliminary data.</text>
</comment>
<keyword evidence="4 5" id="KW-0539">Nucleus</keyword>
<evidence type="ECO:0000256" key="6">
    <source>
        <dbReference type="RuleBase" id="RU000682"/>
    </source>
</evidence>
<feature type="domain" description="Homeobox" evidence="7">
    <location>
        <begin position="171"/>
        <end position="231"/>
    </location>
</feature>
<organism evidence="8 9">
    <name type="scientific">Polyplax serrata</name>
    <name type="common">Common mouse louse</name>
    <dbReference type="NCBI Taxonomy" id="468196"/>
    <lineage>
        <taxon>Eukaryota</taxon>
        <taxon>Metazoa</taxon>
        <taxon>Ecdysozoa</taxon>
        <taxon>Arthropoda</taxon>
        <taxon>Hexapoda</taxon>
        <taxon>Insecta</taxon>
        <taxon>Pterygota</taxon>
        <taxon>Neoptera</taxon>
        <taxon>Paraneoptera</taxon>
        <taxon>Psocodea</taxon>
        <taxon>Troctomorpha</taxon>
        <taxon>Phthiraptera</taxon>
        <taxon>Anoplura</taxon>
        <taxon>Polyplacidae</taxon>
        <taxon>Polyplax</taxon>
    </lineage>
</organism>
<comment type="subcellular location">
    <subcellularLocation>
        <location evidence="1 5 6">Nucleus</location>
    </subcellularLocation>
</comment>
<proteinExistence type="predicted"/>
<sequence>MEQFSSYVNAPPEEFLPPVHYYGHTSSYGFDYEQHSTVSQDSYFDSSSNNYGHEVYCNNFPEAVRHYEPEGCYSYRNLDGANYMPYRNEFEQFDGKPRQMAPDCTGYQVESGGFGMEYLQTENRLDDVKSTSCHVKSLSQLCPPYPETMDEKINVIDNSQKVEGKKSVKGKIKRKPRILFSQAQVYELERRFKEQRYLSAPEREHMAQQLKLSSTQVKIWFQNRRYKNKRQFSGGEDKNLGSLKQPKRVSVSLLVHNGKPCMHSNSTGQFSTLQQFCQSYTTAKNKINNQDLLNSNCVPNVTVYNGASRC</sequence>
<dbReference type="InterPro" id="IPR001356">
    <property type="entry name" value="HD"/>
</dbReference>
<dbReference type="Gene3D" id="1.10.10.60">
    <property type="entry name" value="Homeodomain-like"/>
    <property type="match status" value="1"/>
</dbReference>
<dbReference type="GO" id="GO:0000978">
    <property type="term" value="F:RNA polymerase II cis-regulatory region sequence-specific DNA binding"/>
    <property type="evidence" value="ECO:0007669"/>
    <property type="project" value="TreeGrafter"/>
</dbReference>
<dbReference type="PRINTS" id="PR00024">
    <property type="entry name" value="HOMEOBOX"/>
</dbReference>
<dbReference type="AlphaFoldDB" id="A0AAN8NJZ0"/>
<dbReference type="EMBL" id="JAWJWE010000041">
    <property type="protein sequence ID" value="KAK6618763.1"/>
    <property type="molecule type" value="Genomic_DNA"/>
</dbReference>
<dbReference type="GO" id="GO:0030154">
    <property type="term" value="P:cell differentiation"/>
    <property type="evidence" value="ECO:0007669"/>
    <property type="project" value="TreeGrafter"/>
</dbReference>
<evidence type="ECO:0000259" key="7">
    <source>
        <dbReference type="PROSITE" id="PS50071"/>
    </source>
</evidence>
<dbReference type="GO" id="GO:0005634">
    <property type="term" value="C:nucleus"/>
    <property type="evidence" value="ECO:0007669"/>
    <property type="project" value="UniProtKB-SubCell"/>
</dbReference>
<dbReference type="PROSITE" id="PS00027">
    <property type="entry name" value="HOMEOBOX_1"/>
    <property type="match status" value="1"/>
</dbReference>
<evidence type="ECO:0000256" key="1">
    <source>
        <dbReference type="ARBA" id="ARBA00004123"/>
    </source>
</evidence>
<evidence type="ECO:0000256" key="3">
    <source>
        <dbReference type="ARBA" id="ARBA00023155"/>
    </source>
</evidence>
<evidence type="ECO:0000256" key="2">
    <source>
        <dbReference type="ARBA" id="ARBA00023125"/>
    </source>
</evidence>
<dbReference type="SMART" id="SM00389">
    <property type="entry name" value="HOX"/>
    <property type="match status" value="1"/>
</dbReference>
<evidence type="ECO:0000256" key="5">
    <source>
        <dbReference type="PROSITE-ProRule" id="PRU00108"/>
    </source>
</evidence>
<accession>A0AAN8NJZ0</accession>
<dbReference type="InterPro" id="IPR009057">
    <property type="entry name" value="Homeodomain-like_sf"/>
</dbReference>
<evidence type="ECO:0000313" key="8">
    <source>
        <dbReference type="EMBL" id="KAK6618763.1"/>
    </source>
</evidence>
<dbReference type="InterPro" id="IPR020479">
    <property type="entry name" value="HD_metazoa"/>
</dbReference>
<keyword evidence="3 5" id="KW-0371">Homeobox</keyword>
<dbReference type="GO" id="GO:0000981">
    <property type="term" value="F:DNA-binding transcription factor activity, RNA polymerase II-specific"/>
    <property type="evidence" value="ECO:0007669"/>
    <property type="project" value="InterPro"/>
</dbReference>
<name>A0AAN8NJZ0_POLSC</name>
<evidence type="ECO:0000313" key="9">
    <source>
        <dbReference type="Proteomes" id="UP001372834"/>
    </source>
</evidence>
<dbReference type="CDD" id="cd00086">
    <property type="entry name" value="homeodomain"/>
    <property type="match status" value="1"/>
</dbReference>
<dbReference type="Proteomes" id="UP001372834">
    <property type="component" value="Unassembled WGS sequence"/>
</dbReference>